<accession>A0ABS1E7U2</accession>
<dbReference type="RefSeq" id="WP_200257411.1">
    <property type="nucleotide sequence ID" value="NZ_NRSH01000037.1"/>
</dbReference>
<evidence type="ECO:0008006" key="3">
    <source>
        <dbReference type="Google" id="ProtNLM"/>
    </source>
</evidence>
<gene>
    <name evidence="1" type="ORF">CKO13_04805</name>
</gene>
<dbReference type="Pfam" id="PF11582">
    <property type="entry name" value="DUF3240"/>
    <property type="match status" value="1"/>
</dbReference>
<protein>
    <recommendedName>
        <fullName evidence="3">DUF3240 domain-containing protein</fullName>
    </recommendedName>
</protein>
<dbReference type="EMBL" id="NRSH01000037">
    <property type="protein sequence ID" value="MBK1726354.1"/>
    <property type="molecule type" value="Genomic_DNA"/>
</dbReference>
<evidence type="ECO:0000313" key="1">
    <source>
        <dbReference type="EMBL" id="MBK1726354.1"/>
    </source>
</evidence>
<dbReference type="InterPro" id="IPR021634">
    <property type="entry name" value="DUF3240"/>
</dbReference>
<comment type="caution">
    <text evidence="1">The sequence shown here is derived from an EMBL/GenBank/DDBJ whole genome shotgun (WGS) entry which is preliminary data.</text>
</comment>
<proteinExistence type="predicted"/>
<organism evidence="1 2">
    <name type="scientific">Halorhodospira neutriphila</name>
    <dbReference type="NCBI Taxonomy" id="168379"/>
    <lineage>
        <taxon>Bacteria</taxon>
        <taxon>Pseudomonadati</taxon>
        <taxon>Pseudomonadota</taxon>
        <taxon>Gammaproteobacteria</taxon>
        <taxon>Chromatiales</taxon>
        <taxon>Ectothiorhodospiraceae</taxon>
        <taxon>Halorhodospira</taxon>
    </lineage>
</organism>
<dbReference type="InterPro" id="IPR015867">
    <property type="entry name" value="N-reg_PII/ATP_PRibTrfase_C"/>
</dbReference>
<evidence type="ECO:0000313" key="2">
    <source>
        <dbReference type="Proteomes" id="UP000738126"/>
    </source>
</evidence>
<reference evidence="1 2" key="1">
    <citation type="journal article" date="2020" name="Microorganisms">
        <title>Osmotic Adaptation and Compatible Solute Biosynthesis of Phototrophic Bacteria as Revealed from Genome Analyses.</title>
        <authorList>
            <person name="Imhoff J.F."/>
            <person name="Rahn T."/>
            <person name="Kunzel S."/>
            <person name="Keller A."/>
            <person name="Neulinger S.C."/>
        </authorList>
    </citation>
    <scope>NUCLEOTIDE SEQUENCE [LARGE SCALE GENOMIC DNA]</scope>
    <source>
        <strain evidence="1 2">DSM 15116</strain>
    </source>
</reference>
<dbReference type="Proteomes" id="UP000738126">
    <property type="component" value="Unassembled WGS sequence"/>
</dbReference>
<keyword evidence="2" id="KW-1185">Reference proteome</keyword>
<name>A0ABS1E7U2_9GAMM</name>
<sequence length="107" mass="11849">MAEEYVLALLPLPQTGDELMDWLLAFHGELTFTSQEIDYHGLAPDELAGPEQVTGRQRRLLVRVRVSREQLQPLLDGLEAAFPEAGWPYWVIPLHGSGRIGGGEAAN</sequence>
<dbReference type="Gene3D" id="3.30.70.120">
    <property type="match status" value="1"/>
</dbReference>